<evidence type="ECO:0000313" key="5">
    <source>
        <dbReference type="Proteomes" id="UP000298663"/>
    </source>
</evidence>
<feature type="region of interest" description="Disordered" evidence="2">
    <location>
        <begin position="154"/>
        <end position="187"/>
    </location>
</feature>
<evidence type="ECO:0000313" key="4">
    <source>
        <dbReference type="EMBL" id="TMS33087.1"/>
    </source>
</evidence>
<dbReference type="EMBL" id="AZBU02000001">
    <property type="protein sequence ID" value="TMS33087.1"/>
    <property type="molecule type" value="Genomic_DNA"/>
</dbReference>
<dbReference type="EMBL" id="AZBU02000001">
    <property type="protein sequence ID" value="TMS33086.1"/>
    <property type="molecule type" value="Genomic_DNA"/>
</dbReference>
<dbReference type="AlphaFoldDB" id="A0A4U8ULU5"/>
<sequence>MKHKSVIRIVSTEVARLTKSLEEIQQRTTKLEALKFQQKRQKRIEKKRKKLPKKEKVVKEDVLLMKITAAVKLEKRANLVKSDLMQIEEFAKALKEAEVQKSRQKQMKAMDGLPEIKSHLGRSVFEPYGIPVKEVRKSYIRFWRNSRILLHKRTTLSPTTLPGNRPPRRAKRKRRPGEKRRKTSPNH</sequence>
<proteinExistence type="predicted"/>
<evidence type="ECO:0000256" key="1">
    <source>
        <dbReference type="SAM" id="Coils"/>
    </source>
</evidence>
<name>A0A4U8ULU5_STECR</name>
<feature type="compositionally biased region" description="Basic residues" evidence="2">
    <location>
        <begin position="166"/>
        <end position="187"/>
    </location>
</feature>
<evidence type="ECO:0000256" key="2">
    <source>
        <dbReference type="SAM" id="MobiDB-lite"/>
    </source>
</evidence>
<comment type="caution">
    <text evidence="4">The sequence shown here is derived from an EMBL/GenBank/DDBJ whole genome shotgun (WGS) entry which is preliminary data.</text>
</comment>
<dbReference type="Proteomes" id="UP000298663">
    <property type="component" value="Chromosome X"/>
</dbReference>
<reference evidence="4" key="1">
    <citation type="submission" date="2013-11" db="EMBL/GenBank/DDBJ databases">
        <authorList>
            <person name="Sternberg P."/>
            <person name="Dillman A."/>
            <person name="Macchietto M."/>
        </authorList>
    </citation>
    <scope>NUCLEOTIDE SEQUENCE</scope>
    <source>
        <strain evidence="4">ALL</strain>
    </source>
</reference>
<organism evidence="4 5">
    <name type="scientific">Steinernema carpocapsae</name>
    <name type="common">Entomopathogenic nematode</name>
    <dbReference type="NCBI Taxonomy" id="34508"/>
    <lineage>
        <taxon>Eukaryota</taxon>
        <taxon>Metazoa</taxon>
        <taxon>Ecdysozoa</taxon>
        <taxon>Nematoda</taxon>
        <taxon>Chromadorea</taxon>
        <taxon>Rhabditida</taxon>
        <taxon>Tylenchina</taxon>
        <taxon>Panagrolaimomorpha</taxon>
        <taxon>Strongyloidoidea</taxon>
        <taxon>Steinernematidae</taxon>
        <taxon>Steinernema</taxon>
    </lineage>
</organism>
<feature type="coiled-coil region" evidence="1">
    <location>
        <begin position="7"/>
        <end position="34"/>
    </location>
</feature>
<reference evidence="4 5" key="2">
    <citation type="journal article" date="2015" name="Genome Biol.">
        <title>Comparative genomics of Steinernema reveals deeply conserved gene regulatory networks.</title>
        <authorList>
            <person name="Dillman A.R."/>
            <person name="Macchietto M."/>
            <person name="Porter C.F."/>
            <person name="Rogers A."/>
            <person name="Williams B."/>
            <person name="Antoshechkin I."/>
            <person name="Lee M.M."/>
            <person name="Goodwin Z."/>
            <person name="Lu X."/>
            <person name="Lewis E.E."/>
            <person name="Goodrich-Blair H."/>
            <person name="Stock S.P."/>
            <person name="Adams B.J."/>
            <person name="Sternberg P.W."/>
            <person name="Mortazavi A."/>
        </authorList>
    </citation>
    <scope>NUCLEOTIDE SEQUENCE [LARGE SCALE GENOMIC DNA]</scope>
    <source>
        <strain evidence="4 5">ALL</strain>
    </source>
</reference>
<protein>
    <submittedName>
        <fullName evidence="4">Uncharacterized protein</fullName>
    </submittedName>
</protein>
<gene>
    <name evidence="3" type="ORF">L596_000862</name>
    <name evidence="4" type="ORF">L596_000863</name>
</gene>
<keyword evidence="1" id="KW-0175">Coiled coil</keyword>
<reference evidence="4 5" key="3">
    <citation type="journal article" date="2019" name="G3 (Bethesda)">
        <title>Hybrid Assembly of the Genome of the Entomopathogenic Nematode Steinernema carpocapsae Identifies the X-Chromosome.</title>
        <authorList>
            <person name="Serra L."/>
            <person name="Macchietto M."/>
            <person name="Macias-Munoz A."/>
            <person name="McGill C.J."/>
            <person name="Rodriguez I.M."/>
            <person name="Rodriguez B."/>
            <person name="Murad R."/>
            <person name="Mortazavi A."/>
        </authorList>
    </citation>
    <scope>NUCLEOTIDE SEQUENCE [LARGE SCALE GENOMIC DNA]</scope>
    <source>
        <strain evidence="4 5">ALL</strain>
    </source>
</reference>
<evidence type="ECO:0000313" key="3">
    <source>
        <dbReference type="EMBL" id="TMS33086.1"/>
    </source>
</evidence>
<accession>A0A4U8ULU5</accession>
<keyword evidence="5" id="KW-1185">Reference proteome</keyword>